<dbReference type="Gene3D" id="1.10.3720.10">
    <property type="entry name" value="MetI-like"/>
    <property type="match status" value="1"/>
</dbReference>
<keyword evidence="9 11" id="KW-0472">Membrane</keyword>
<gene>
    <name evidence="13" type="ORF">ABIE08_004375</name>
</gene>
<dbReference type="SUPFAM" id="SSF161098">
    <property type="entry name" value="MetI-like"/>
    <property type="match status" value="1"/>
</dbReference>
<evidence type="ECO:0000256" key="7">
    <source>
        <dbReference type="ARBA" id="ARBA00022692"/>
    </source>
</evidence>
<comment type="subcellular location">
    <subcellularLocation>
        <location evidence="2 11">Cell membrane</location>
        <topology evidence="2 11">Multi-pass membrane protein</topology>
    </subcellularLocation>
</comment>
<evidence type="ECO:0000256" key="10">
    <source>
        <dbReference type="ARBA" id="ARBA00041109"/>
    </source>
</evidence>
<dbReference type="PROSITE" id="PS50928">
    <property type="entry name" value="ABC_TM1"/>
    <property type="match status" value="1"/>
</dbReference>
<dbReference type="EMBL" id="JBEPSM010000004">
    <property type="protein sequence ID" value="MET4636417.1"/>
    <property type="molecule type" value="Genomic_DNA"/>
</dbReference>
<keyword evidence="14" id="KW-1185">Reference proteome</keyword>
<dbReference type="InterPro" id="IPR035906">
    <property type="entry name" value="MetI-like_sf"/>
</dbReference>
<dbReference type="PANTHER" id="PTHR32243:SF50">
    <property type="entry name" value="MALTOSE_MALTODEXTRIN TRANSPORT SYSTEM PERMEASE PROTEIN MALG"/>
    <property type="match status" value="1"/>
</dbReference>
<evidence type="ECO:0000256" key="6">
    <source>
        <dbReference type="ARBA" id="ARBA00022597"/>
    </source>
</evidence>
<keyword evidence="8 11" id="KW-1133">Transmembrane helix</keyword>
<evidence type="ECO:0000256" key="9">
    <source>
        <dbReference type="ARBA" id="ARBA00023136"/>
    </source>
</evidence>
<evidence type="ECO:0000256" key="1">
    <source>
        <dbReference type="ARBA" id="ARBA00002264"/>
    </source>
</evidence>
<organism evidence="13 14">
    <name type="scientific">Kaistia defluvii</name>
    <dbReference type="NCBI Taxonomy" id="410841"/>
    <lineage>
        <taxon>Bacteria</taxon>
        <taxon>Pseudomonadati</taxon>
        <taxon>Pseudomonadota</taxon>
        <taxon>Alphaproteobacteria</taxon>
        <taxon>Hyphomicrobiales</taxon>
        <taxon>Kaistiaceae</taxon>
        <taxon>Kaistia</taxon>
    </lineage>
</organism>
<evidence type="ECO:0000313" key="14">
    <source>
        <dbReference type="Proteomes" id="UP001549321"/>
    </source>
</evidence>
<dbReference type="PANTHER" id="PTHR32243">
    <property type="entry name" value="MALTOSE TRANSPORT SYSTEM PERMEASE-RELATED"/>
    <property type="match status" value="1"/>
</dbReference>
<feature type="transmembrane region" description="Helical" evidence="11">
    <location>
        <begin position="193"/>
        <end position="217"/>
    </location>
</feature>
<feature type="transmembrane region" description="Helical" evidence="11">
    <location>
        <begin position="104"/>
        <end position="131"/>
    </location>
</feature>
<dbReference type="Proteomes" id="UP001549321">
    <property type="component" value="Unassembled WGS sequence"/>
</dbReference>
<proteinExistence type="inferred from homology"/>
<feature type="transmembrane region" description="Helical" evidence="11">
    <location>
        <begin position="12"/>
        <end position="32"/>
    </location>
</feature>
<evidence type="ECO:0000256" key="2">
    <source>
        <dbReference type="ARBA" id="ARBA00004651"/>
    </source>
</evidence>
<accession>A0ABV2R550</accession>
<evidence type="ECO:0000259" key="12">
    <source>
        <dbReference type="PROSITE" id="PS50928"/>
    </source>
</evidence>
<dbReference type="InterPro" id="IPR050901">
    <property type="entry name" value="BP-dep_ABC_trans_perm"/>
</dbReference>
<feature type="domain" description="ABC transmembrane type-1" evidence="12">
    <location>
        <begin position="69"/>
        <end position="260"/>
    </location>
</feature>
<evidence type="ECO:0000256" key="5">
    <source>
        <dbReference type="ARBA" id="ARBA00022475"/>
    </source>
</evidence>
<feature type="transmembrane region" description="Helical" evidence="11">
    <location>
        <begin position="73"/>
        <end position="92"/>
    </location>
</feature>
<dbReference type="Pfam" id="PF00528">
    <property type="entry name" value="BPD_transp_1"/>
    <property type="match status" value="1"/>
</dbReference>
<evidence type="ECO:0000313" key="13">
    <source>
        <dbReference type="EMBL" id="MET4636417.1"/>
    </source>
</evidence>
<keyword evidence="5" id="KW-1003">Cell membrane</keyword>
<sequence length="275" mass="29652">MRRTSPLREAGLDAVTLVVLFLLLVPILWVFVASVRPETDITGGGLWPQRLTFVHYEAILAKKPFLIALKNSLIVGIVVAIITTALALPAAYALSRFRFHGRTFFGLLILGTQMLPSLAVLVPLVVIVRQLGLTNTLTALIFTHLALGMPIAVWMLKGYIDAIPKELEEAAMIDGCSRVGALTRIVIPLIRPAIIAVGTFAFVLSWGEYLMALALISKADVKTLPLALQGLFDPYSFSWGQVMAGGTIIALPAILLFLIFRKQLVGGLLAGGVKG</sequence>
<dbReference type="RefSeq" id="WP_354553997.1">
    <property type="nucleotide sequence ID" value="NZ_JBEPSM010000004.1"/>
</dbReference>
<evidence type="ECO:0000256" key="4">
    <source>
        <dbReference type="ARBA" id="ARBA00022448"/>
    </source>
</evidence>
<evidence type="ECO:0000256" key="3">
    <source>
        <dbReference type="ARBA" id="ARBA00009047"/>
    </source>
</evidence>
<dbReference type="InterPro" id="IPR000515">
    <property type="entry name" value="MetI-like"/>
</dbReference>
<dbReference type="CDD" id="cd06261">
    <property type="entry name" value="TM_PBP2"/>
    <property type="match status" value="1"/>
</dbReference>
<keyword evidence="7 11" id="KW-0812">Transmembrane</keyword>
<evidence type="ECO:0000256" key="8">
    <source>
        <dbReference type="ARBA" id="ARBA00022989"/>
    </source>
</evidence>
<comment type="caution">
    <text evidence="13">The sequence shown here is derived from an EMBL/GenBank/DDBJ whole genome shotgun (WGS) entry which is preliminary data.</text>
</comment>
<name>A0ABV2R550_9HYPH</name>
<feature type="transmembrane region" description="Helical" evidence="11">
    <location>
        <begin position="237"/>
        <end position="260"/>
    </location>
</feature>
<feature type="transmembrane region" description="Helical" evidence="11">
    <location>
        <begin position="137"/>
        <end position="156"/>
    </location>
</feature>
<reference evidence="13 14" key="1">
    <citation type="submission" date="2024-06" db="EMBL/GenBank/DDBJ databases">
        <title>Sorghum-associated microbial communities from plants grown in Nebraska, USA.</title>
        <authorList>
            <person name="Schachtman D."/>
        </authorList>
    </citation>
    <scope>NUCLEOTIDE SEQUENCE [LARGE SCALE GENOMIC DNA]</scope>
    <source>
        <strain evidence="13 14">3207</strain>
    </source>
</reference>
<keyword evidence="4 11" id="KW-0813">Transport</keyword>
<keyword evidence="6" id="KW-0762">Sugar transport</keyword>
<comment type="similarity">
    <text evidence="3">Belongs to the binding-protein-dependent transport system permease family. MalFG subfamily.</text>
</comment>
<evidence type="ECO:0000256" key="11">
    <source>
        <dbReference type="RuleBase" id="RU363032"/>
    </source>
</evidence>
<protein>
    <recommendedName>
        <fullName evidence="10">Maltose/maltodextrin transport system permease protein MalG</fullName>
    </recommendedName>
</protein>
<comment type="function">
    <text evidence="1">Part of the ABC transporter complex MalEFGK involved in maltose/maltodextrin import. Probably responsible for the translocation of the substrate across the membrane.</text>
</comment>